<feature type="compositionally biased region" description="Acidic residues" evidence="8">
    <location>
        <begin position="43"/>
        <end position="53"/>
    </location>
</feature>
<comment type="similarity">
    <text evidence="2">Belongs to the PRP18 family.</text>
</comment>
<evidence type="ECO:0000256" key="7">
    <source>
        <dbReference type="ARBA" id="ARBA00023242"/>
    </source>
</evidence>
<dbReference type="InterPro" id="IPR039979">
    <property type="entry name" value="PRPF18"/>
</dbReference>
<dbReference type="EMBL" id="KV454208">
    <property type="protein sequence ID" value="ODQ62032.1"/>
    <property type="molecule type" value="Genomic_DNA"/>
</dbReference>
<evidence type="ECO:0000256" key="1">
    <source>
        <dbReference type="ARBA" id="ARBA00004123"/>
    </source>
</evidence>
<keyword evidence="4" id="KW-0507">mRNA processing</keyword>
<dbReference type="Gene3D" id="1.20.940.10">
    <property type="entry name" value="Functional domain of the splicing factor Prp18"/>
    <property type="match status" value="1"/>
</dbReference>
<dbReference type="GO" id="GO:0046540">
    <property type="term" value="C:U4/U6 x U5 tri-snRNP complex"/>
    <property type="evidence" value="ECO:0007669"/>
    <property type="project" value="EnsemblFungi"/>
</dbReference>
<dbReference type="Pfam" id="PF02840">
    <property type="entry name" value="Prp18"/>
    <property type="match status" value="1"/>
</dbReference>
<dbReference type="GeneID" id="30201587"/>
<keyword evidence="6" id="KW-0508">mRNA splicing</keyword>
<evidence type="ECO:0000256" key="3">
    <source>
        <dbReference type="ARBA" id="ARBA00018242"/>
    </source>
</evidence>
<dbReference type="GO" id="GO:0000386">
    <property type="term" value="F:second spliceosomal transesterification activity"/>
    <property type="evidence" value="ECO:0007669"/>
    <property type="project" value="EnsemblFungi"/>
</dbReference>
<evidence type="ECO:0000259" key="9">
    <source>
        <dbReference type="Pfam" id="PF02840"/>
    </source>
</evidence>
<feature type="domain" description="Prp18" evidence="9">
    <location>
        <begin position="95"/>
        <end position="209"/>
    </location>
</feature>
<dbReference type="PANTHER" id="PTHR13007">
    <property type="entry name" value="PRE-MRNA SPLICING FACTOR-RELATED"/>
    <property type="match status" value="1"/>
</dbReference>
<dbReference type="OrthoDB" id="10261918at2759"/>
<reference evidence="10 11" key="1">
    <citation type="journal article" date="2016" name="Proc. Natl. Acad. Sci. U.S.A.">
        <title>Comparative genomics of biotechnologically important yeasts.</title>
        <authorList>
            <person name="Riley R."/>
            <person name="Haridas S."/>
            <person name="Wolfe K.H."/>
            <person name="Lopes M.R."/>
            <person name="Hittinger C.T."/>
            <person name="Goeker M."/>
            <person name="Salamov A.A."/>
            <person name="Wisecaver J.H."/>
            <person name="Long T.M."/>
            <person name="Calvey C.H."/>
            <person name="Aerts A.L."/>
            <person name="Barry K.W."/>
            <person name="Choi C."/>
            <person name="Clum A."/>
            <person name="Coughlan A.Y."/>
            <person name="Deshpande S."/>
            <person name="Douglass A.P."/>
            <person name="Hanson S.J."/>
            <person name="Klenk H.-P."/>
            <person name="LaButti K.M."/>
            <person name="Lapidus A."/>
            <person name="Lindquist E.A."/>
            <person name="Lipzen A.M."/>
            <person name="Meier-Kolthoff J.P."/>
            <person name="Ohm R.A."/>
            <person name="Otillar R.P."/>
            <person name="Pangilinan J.L."/>
            <person name="Peng Y."/>
            <person name="Rokas A."/>
            <person name="Rosa C.A."/>
            <person name="Scheuner C."/>
            <person name="Sibirny A.A."/>
            <person name="Slot J.C."/>
            <person name="Stielow J.B."/>
            <person name="Sun H."/>
            <person name="Kurtzman C.P."/>
            <person name="Blackwell M."/>
            <person name="Grigoriev I.V."/>
            <person name="Jeffries T.W."/>
        </authorList>
    </citation>
    <scope>NUCLEOTIDE SEQUENCE [LARGE SCALE GENOMIC DNA]</scope>
    <source>
        <strain evidence="11">ATCC 58044 / CBS 1984 / NCYC 433 / NRRL Y-366-8</strain>
    </source>
</reference>
<comment type="subcellular location">
    <subcellularLocation>
        <location evidence="1">Nucleus</location>
    </subcellularLocation>
</comment>
<dbReference type="GO" id="GO:0071021">
    <property type="term" value="C:U2-type post-spliceosomal complex"/>
    <property type="evidence" value="ECO:0007669"/>
    <property type="project" value="EnsemblFungi"/>
</dbReference>
<accession>A0A1E3PAR4</accession>
<keyword evidence="11" id="KW-1185">Reference proteome</keyword>
<evidence type="ECO:0000313" key="11">
    <source>
        <dbReference type="Proteomes" id="UP000094112"/>
    </source>
</evidence>
<evidence type="ECO:0000256" key="2">
    <source>
        <dbReference type="ARBA" id="ARBA00008137"/>
    </source>
</evidence>
<dbReference type="Proteomes" id="UP000094112">
    <property type="component" value="Unassembled WGS sequence"/>
</dbReference>
<dbReference type="GO" id="GO:0000350">
    <property type="term" value="P:generation of catalytic spliceosome for second transesterification step"/>
    <property type="evidence" value="ECO:0007669"/>
    <property type="project" value="EnsemblFungi"/>
</dbReference>
<evidence type="ECO:0000256" key="4">
    <source>
        <dbReference type="ARBA" id="ARBA00022664"/>
    </source>
</evidence>
<evidence type="ECO:0000313" key="10">
    <source>
        <dbReference type="EMBL" id="ODQ62032.1"/>
    </source>
</evidence>
<keyword evidence="5" id="KW-0747">Spliceosome</keyword>
<dbReference type="SUPFAM" id="SSF47938">
    <property type="entry name" value="Functional domain of the splicing factor Prp18"/>
    <property type="match status" value="1"/>
</dbReference>
<dbReference type="PANTHER" id="PTHR13007:SF19">
    <property type="entry name" value="PRE-MRNA-SPLICING FACTOR 18"/>
    <property type="match status" value="1"/>
</dbReference>
<feature type="region of interest" description="Disordered" evidence="8">
    <location>
        <begin position="1"/>
        <end position="58"/>
    </location>
</feature>
<evidence type="ECO:0000256" key="6">
    <source>
        <dbReference type="ARBA" id="ARBA00023187"/>
    </source>
</evidence>
<feature type="compositionally biased region" description="Polar residues" evidence="8">
    <location>
        <begin position="31"/>
        <end position="40"/>
    </location>
</feature>
<organism evidence="10 11">
    <name type="scientific">Wickerhamomyces anomalus (strain ATCC 58044 / CBS 1984 / NCYC 433 / NRRL Y-366-8)</name>
    <name type="common">Yeast</name>
    <name type="synonym">Hansenula anomala</name>
    <dbReference type="NCBI Taxonomy" id="683960"/>
    <lineage>
        <taxon>Eukaryota</taxon>
        <taxon>Fungi</taxon>
        <taxon>Dikarya</taxon>
        <taxon>Ascomycota</taxon>
        <taxon>Saccharomycotina</taxon>
        <taxon>Saccharomycetes</taxon>
        <taxon>Phaffomycetales</taxon>
        <taxon>Wickerhamomycetaceae</taxon>
        <taxon>Wickerhamomyces</taxon>
    </lineage>
</organism>
<dbReference type="GO" id="GO:0071028">
    <property type="term" value="P:nuclear mRNA surveillance"/>
    <property type="evidence" value="ECO:0007669"/>
    <property type="project" value="EnsemblFungi"/>
</dbReference>
<feature type="compositionally biased region" description="Basic and acidic residues" evidence="8">
    <location>
        <begin position="1"/>
        <end position="10"/>
    </location>
</feature>
<dbReference type="InterPro" id="IPR004098">
    <property type="entry name" value="Prp18"/>
</dbReference>
<evidence type="ECO:0000256" key="5">
    <source>
        <dbReference type="ARBA" id="ARBA00022728"/>
    </source>
</evidence>
<name>A0A1E3PAR4_WICAA</name>
<proteinExistence type="inferred from homology"/>
<feature type="compositionally biased region" description="Basic and acidic residues" evidence="8">
    <location>
        <begin position="19"/>
        <end position="28"/>
    </location>
</feature>
<dbReference type="RefSeq" id="XP_019041239.1">
    <property type="nucleotide sequence ID" value="XM_019184341.1"/>
</dbReference>
<dbReference type="GO" id="GO:0005682">
    <property type="term" value="C:U5 snRNP"/>
    <property type="evidence" value="ECO:0007669"/>
    <property type="project" value="EnsemblFungi"/>
</dbReference>
<sequence>MDMTKEDQKVTEISTSTETDSKKRKLEDETPNPNKKQSTTEPEQIDDEEDEEEIRNVPNELVISLEDISLKDIPSISMKANKYIKTILYHWDSTSKGNKESSDLLLDTKRSLFPMLVQLRKHNLEESQLTSLLTILYHLQRSQHNKALESYMKLSIGNVAWPIGVVSVSIHARSRDSKLFGGKANIMIDEKTRRWITAMKRLITYSEKNLQ</sequence>
<gene>
    <name evidence="10" type="ORF">WICANDRAFT_76212</name>
</gene>
<protein>
    <recommendedName>
        <fullName evidence="3">Pre-mRNA-splicing factor 18</fullName>
    </recommendedName>
</protein>
<evidence type="ECO:0000256" key="8">
    <source>
        <dbReference type="SAM" id="MobiDB-lite"/>
    </source>
</evidence>
<dbReference type="STRING" id="683960.A0A1E3PAR4"/>
<keyword evidence="7" id="KW-0539">Nucleus</keyword>
<dbReference type="AlphaFoldDB" id="A0A1E3PAR4"/>